<sequence length="97" mass="10559">MDLMRGTEELRKLRMRIFLLVSTLTAMVIAVPYPQTTETSIAPDATLISLSATLPSPTATIPDLTSLEIPITLVPAPDPDPEDDEDRESSSSKNNPH</sequence>
<evidence type="ECO:0000313" key="2">
    <source>
        <dbReference type="EMBL" id="KAG9189387.1"/>
    </source>
</evidence>
<protein>
    <submittedName>
        <fullName evidence="2">Uncharacterized protein</fullName>
    </submittedName>
</protein>
<name>A0AAD4I7Z5_9PLEO</name>
<feature type="region of interest" description="Disordered" evidence="1">
    <location>
        <begin position="72"/>
        <end position="97"/>
    </location>
</feature>
<accession>A0AAD4I7Z5</accession>
<dbReference type="AlphaFoldDB" id="A0AAD4I7Z5"/>
<dbReference type="Proteomes" id="UP001199106">
    <property type="component" value="Unassembled WGS sequence"/>
</dbReference>
<keyword evidence="3" id="KW-1185">Reference proteome</keyword>
<comment type="caution">
    <text evidence="2">The sequence shown here is derived from an EMBL/GenBank/DDBJ whole genome shotgun (WGS) entry which is preliminary data.</text>
</comment>
<evidence type="ECO:0000256" key="1">
    <source>
        <dbReference type="SAM" id="MobiDB-lite"/>
    </source>
</evidence>
<gene>
    <name evidence="2" type="ORF">G6011_06255</name>
</gene>
<dbReference type="EMBL" id="JAANER010000005">
    <property type="protein sequence ID" value="KAG9189387.1"/>
    <property type="molecule type" value="Genomic_DNA"/>
</dbReference>
<proteinExistence type="predicted"/>
<evidence type="ECO:0000313" key="3">
    <source>
        <dbReference type="Proteomes" id="UP001199106"/>
    </source>
</evidence>
<organism evidence="2 3">
    <name type="scientific">Alternaria panax</name>
    <dbReference type="NCBI Taxonomy" id="48097"/>
    <lineage>
        <taxon>Eukaryota</taxon>
        <taxon>Fungi</taxon>
        <taxon>Dikarya</taxon>
        <taxon>Ascomycota</taxon>
        <taxon>Pezizomycotina</taxon>
        <taxon>Dothideomycetes</taxon>
        <taxon>Pleosporomycetidae</taxon>
        <taxon>Pleosporales</taxon>
        <taxon>Pleosporineae</taxon>
        <taxon>Pleosporaceae</taxon>
        <taxon>Alternaria</taxon>
        <taxon>Alternaria sect. Panax</taxon>
    </lineage>
</organism>
<reference evidence="2" key="1">
    <citation type="submission" date="2021-07" db="EMBL/GenBank/DDBJ databases">
        <title>Genome Resource of American Ginseng Black Spot Pathogen Alternaria panax.</title>
        <authorList>
            <person name="Qiu C."/>
            <person name="Wang W."/>
            <person name="Liu Z."/>
        </authorList>
    </citation>
    <scope>NUCLEOTIDE SEQUENCE</scope>
    <source>
        <strain evidence="2">BNCC115425</strain>
    </source>
</reference>